<evidence type="ECO:0000256" key="5">
    <source>
        <dbReference type="ARBA" id="ARBA00022725"/>
    </source>
</evidence>
<feature type="transmembrane region" description="Helical" evidence="10">
    <location>
        <begin position="65"/>
        <end position="84"/>
    </location>
</feature>
<evidence type="ECO:0000313" key="11">
    <source>
        <dbReference type="Proteomes" id="UP000504635"/>
    </source>
</evidence>
<evidence type="ECO:0000256" key="10">
    <source>
        <dbReference type="SAM" id="Phobius"/>
    </source>
</evidence>
<keyword evidence="6 10" id="KW-1133">Transmembrane helix</keyword>
<dbReference type="GO" id="GO:0005886">
    <property type="term" value="C:plasma membrane"/>
    <property type="evidence" value="ECO:0007669"/>
    <property type="project" value="UniProtKB-SubCell"/>
</dbReference>
<dbReference type="GO" id="GO:0007165">
    <property type="term" value="P:signal transduction"/>
    <property type="evidence" value="ECO:0007669"/>
    <property type="project" value="UniProtKB-KW"/>
</dbReference>
<dbReference type="PANTHER" id="PTHR21137">
    <property type="entry name" value="ODORANT RECEPTOR"/>
    <property type="match status" value="1"/>
</dbReference>
<evidence type="ECO:0000256" key="9">
    <source>
        <dbReference type="ARBA" id="ARBA00023224"/>
    </source>
</evidence>
<dbReference type="Pfam" id="PF02949">
    <property type="entry name" value="7tm_6"/>
    <property type="match status" value="1"/>
</dbReference>
<sequence length="294" mass="34818">MDILFSQVQKSEENSKQYRKQEERLLYIFNFLYFNLFTLALILHFGEGKNRIPILRYACKYYKSIYYVIWFIHFFWFSIGAFAAEIVCEASFLALVNPLFQIELLTNGMKNNTLLNAGRHVKLTKLIQNENYQKMVSKELKCIYIYHLKLLRYIKKFNGCPHVRIMGSLIMYSGMAVIPLVMLCTLAFHSIEGYISGVLLIIVILINTIILFNAGQFLEDQFKNIHHCLLYMPWHVWNIENLKTYLLFLTQTHKPVHTLISFNIKVNREAGLNYVKIIYIIMMFIYQTNLIQKF</sequence>
<gene>
    <name evidence="12" type="primary">LOC115885192</name>
</gene>
<dbReference type="InParanoid" id="A0A6J2Y9G3"/>
<keyword evidence="5" id="KW-0552">Olfaction</keyword>
<keyword evidence="3" id="KW-0716">Sensory transduction</keyword>
<keyword evidence="4 10" id="KW-0812">Transmembrane</keyword>
<evidence type="ECO:0000256" key="7">
    <source>
        <dbReference type="ARBA" id="ARBA00023136"/>
    </source>
</evidence>
<organism evidence="11 12">
    <name type="scientific">Sitophilus oryzae</name>
    <name type="common">Rice weevil</name>
    <name type="synonym">Curculio oryzae</name>
    <dbReference type="NCBI Taxonomy" id="7048"/>
    <lineage>
        <taxon>Eukaryota</taxon>
        <taxon>Metazoa</taxon>
        <taxon>Ecdysozoa</taxon>
        <taxon>Arthropoda</taxon>
        <taxon>Hexapoda</taxon>
        <taxon>Insecta</taxon>
        <taxon>Pterygota</taxon>
        <taxon>Neoptera</taxon>
        <taxon>Endopterygota</taxon>
        <taxon>Coleoptera</taxon>
        <taxon>Polyphaga</taxon>
        <taxon>Cucujiformia</taxon>
        <taxon>Curculionidae</taxon>
        <taxon>Dryophthorinae</taxon>
        <taxon>Sitophilus</taxon>
    </lineage>
</organism>
<dbReference type="InterPro" id="IPR004117">
    <property type="entry name" value="7tm6_olfct_rcpt"/>
</dbReference>
<keyword evidence="11" id="KW-1185">Reference proteome</keyword>
<dbReference type="AlphaFoldDB" id="A0A6J2Y9G3"/>
<reference evidence="12" key="1">
    <citation type="submission" date="2025-08" db="UniProtKB">
        <authorList>
            <consortium name="RefSeq"/>
        </authorList>
    </citation>
    <scope>IDENTIFICATION</scope>
    <source>
        <tissue evidence="12">Gonads</tissue>
    </source>
</reference>
<dbReference type="KEGG" id="soy:115885192"/>
<evidence type="ECO:0000256" key="8">
    <source>
        <dbReference type="ARBA" id="ARBA00023170"/>
    </source>
</evidence>
<accession>A0A6J2Y9G3</accession>
<evidence type="ECO:0000256" key="4">
    <source>
        <dbReference type="ARBA" id="ARBA00022692"/>
    </source>
</evidence>
<dbReference type="OrthoDB" id="10663154at2759"/>
<name>A0A6J2Y9G3_SITOR</name>
<protein>
    <submittedName>
        <fullName evidence="12">Uncharacterized protein LOC115885192</fullName>
    </submittedName>
</protein>
<dbReference type="GO" id="GO:0004984">
    <property type="term" value="F:olfactory receptor activity"/>
    <property type="evidence" value="ECO:0007669"/>
    <property type="project" value="InterPro"/>
</dbReference>
<dbReference type="PANTHER" id="PTHR21137:SF35">
    <property type="entry name" value="ODORANT RECEPTOR 19A-RELATED"/>
    <property type="match status" value="1"/>
</dbReference>
<feature type="transmembrane region" description="Helical" evidence="10">
    <location>
        <begin position="194"/>
        <end position="214"/>
    </location>
</feature>
<comment type="subcellular location">
    <subcellularLocation>
        <location evidence="1">Cell membrane</location>
        <topology evidence="1">Multi-pass membrane protein</topology>
    </subcellularLocation>
</comment>
<feature type="transmembrane region" description="Helical" evidence="10">
    <location>
        <begin position="165"/>
        <end position="188"/>
    </location>
</feature>
<evidence type="ECO:0000256" key="2">
    <source>
        <dbReference type="ARBA" id="ARBA00022475"/>
    </source>
</evidence>
<dbReference type="RefSeq" id="XP_030759876.1">
    <property type="nucleotide sequence ID" value="XM_030904016.1"/>
</dbReference>
<dbReference type="GO" id="GO:0005549">
    <property type="term" value="F:odorant binding"/>
    <property type="evidence" value="ECO:0007669"/>
    <property type="project" value="InterPro"/>
</dbReference>
<keyword evidence="2" id="KW-1003">Cell membrane</keyword>
<evidence type="ECO:0000256" key="6">
    <source>
        <dbReference type="ARBA" id="ARBA00022989"/>
    </source>
</evidence>
<evidence type="ECO:0000256" key="3">
    <source>
        <dbReference type="ARBA" id="ARBA00022606"/>
    </source>
</evidence>
<feature type="transmembrane region" description="Helical" evidence="10">
    <location>
        <begin position="25"/>
        <end position="45"/>
    </location>
</feature>
<keyword evidence="7 10" id="KW-0472">Membrane</keyword>
<keyword evidence="8" id="KW-0675">Receptor</keyword>
<dbReference type="Proteomes" id="UP000504635">
    <property type="component" value="Unplaced"/>
</dbReference>
<evidence type="ECO:0000313" key="12">
    <source>
        <dbReference type="RefSeq" id="XP_030759876.1"/>
    </source>
</evidence>
<keyword evidence="9" id="KW-0807">Transducer</keyword>
<proteinExistence type="predicted"/>
<evidence type="ECO:0000256" key="1">
    <source>
        <dbReference type="ARBA" id="ARBA00004651"/>
    </source>
</evidence>
<dbReference type="GeneID" id="115885192"/>